<feature type="region of interest" description="Disordered" evidence="1">
    <location>
        <begin position="449"/>
        <end position="470"/>
    </location>
</feature>
<feature type="compositionally biased region" description="Low complexity" evidence="1">
    <location>
        <begin position="534"/>
        <end position="552"/>
    </location>
</feature>
<proteinExistence type="predicted"/>
<feature type="non-terminal residue" evidence="3">
    <location>
        <position position="1"/>
    </location>
</feature>
<feature type="region of interest" description="Disordered" evidence="1">
    <location>
        <begin position="402"/>
        <end position="428"/>
    </location>
</feature>
<dbReference type="SMART" id="SM01017">
    <property type="entry name" value="Arrestin_C"/>
    <property type="match status" value="1"/>
</dbReference>
<feature type="compositionally biased region" description="Polar residues" evidence="1">
    <location>
        <begin position="454"/>
        <end position="468"/>
    </location>
</feature>
<feature type="compositionally biased region" description="Polar residues" evidence="1">
    <location>
        <begin position="402"/>
        <end position="421"/>
    </location>
</feature>
<dbReference type="EMBL" id="JAAAHW010000227">
    <property type="protein sequence ID" value="KAG0004909.1"/>
    <property type="molecule type" value="Genomic_DNA"/>
</dbReference>
<comment type="caution">
    <text evidence="3">The sequence shown here is derived from an EMBL/GenBank/DDBJ whole genome shotgun (WGS) entry which is preliminary data.</text>
</comment>
<evidence type="ECO:0000313" key="3">
    <source>
        <dbReference type="EMBL" id="KAG0004909.1"/>
    </source>
</evidence>
<dbReference type="Pfam" id="PF02752">
    <property type="entry name" value="Arrestin_C"/>
    <property type="match status" value="1"/>
</dbReference>
<evidence type="ECO:0000259" key="2">
    <source>
        <dbReference type="SMART" id="SM01017"/>
    </source>
</evidence>
<dbReference type="OrthoDB" id="298939at2759"/>
<dbReference type="AlphaFoldDB" id="A0A9P6MJL8"/>
<protein>
    <recommendedName>
        <fullName evidence="2">Arrestin C-terminal-like domain-containing protein</fullName>
    </recommendedName>
</protein>
<feature type="compositionally biased region" description="Basic and acidic residues" evidence="1">
    <location>
        <begin position="553"/>
        <end position="562"/>
    </location>
</feature>
<dbReference type="Proteomes" id="UP000749646">
    <property type="component" value="Unassembled WGS sequence"/>
</dbReference>
<reference evidence="3" key="1">
    <citation type="journal article" date="2020" name="Fungal Divers.">
        <title>Resolving the Mortierellaceae phylogeny through synthesis of multi-gene phylogenetics and phylogenomics.</title>
        <authorList>
            <person name="Vandepol N."/>
            <person name="Liber J."/>
            <person name="Desiro A."/>
            <person name="Na H."/>
            <person name="Kennedy M."/>
            <person name="Barry K."/>
            <person name="Grigoriev I.V."/>
            <person name="Miller A.N."/>
            <person name="O'Donnell K."/>
            <person name="Stajich J.E."/>
            <person name="Bonito G."/>
        </authorList>
    </citation>
    <scope>NUCLEOTIDE SEQUENCE</scope>
    <source>
        <strain evidence="3">MES-2147</strain>
    </source>
</reference>
<dbReference type="InterPro" id="IPR014756">
    <property type="entry name" value="Ig_E-set"/>
</dbReference>
<accession>A0A9P6MJL8</accession>
<dbReference type="Gene3D" id="2.60.40.640">
    <property type="match status" value="1"/>
</dbReference>
<evidence type="ECO:0000256" key="1">
    <source>
        <dbReference type="SAM" id="MobiDB-lite"/>
    </source>
</evidence>
<feature type="region of interest" description="Disordered" evidence="1">
    <location>
        <begin position="369"/>
        <end position="388"/>
    </location>
</feature>
<feature type="compositionally biased region" description="Polar residues" evidence="1">
    <location>
        <begin position="501"/>
        <end position="524"/>
    </location>
</feature>
<organism evidence="3 4">
    <name type="scientific">Modicella reniformis</name>
    <dbReference type="NCBI Taxonomy" id="1440133"/>
    <lineage>
        <taxon>Eukaryota</taxon>
        <taxon>Fungi</taxon>
        <taxon>Fungi incertae sedis</taxon>
        <taxon>Mucoromycota</taxon>
        <taxon>Mortierellomycotina</taxon>
        <taxon>Mortierellomycetes</taxon>
        <taxon>Mortierellales</taxon>
        <taxon>Mortierellaceae</taxon>
        <taxon>Modicella</taxon>
    </lineage>
</organism>
<dbReference type="InterPro" id="IPR011022">
    <property type="entry name" value="Arrestin_C-like"/>
</dbReference>
<name>A0A9P6MJL8_9FUNG</name>
<keyword evidence="4" id="KW-1185">Reference proteome</keyword>
<dbReference type="InterPro" id="IPR014752">
    <property type="entry name" value="Arrestin-like_C"/>
</dbReference>
<feature type="domain" description="Arrestin C-terminal-like" evidence="2">
    <location>
        <begin position="97"/>
        <end position="240"/>
    </location>
</feature>
<gene>
    <name evidence="3" type="ORF">BGZ65_012431</name>
</gene>
<evidence type="ECO:0000313" key="4">
    <source>
        <dbReference type="Proteomes" id="UP000749646"/>
    </source>
</evidence>
<dbReference type="SUPFAM" id="SSF81296">
    <property type="entry name" value="E set domains"/>
    <property type="match status" value="1"/>
</dbReference>
<sequence>MSIQIQKGIGWQGKVGLFFLFTLTSRTHSRTLLTRKSDKCDMLLRGTVVLMKANQHKEVLTHTREVSIYETWTTDDIIQARRESVKADTSKKLFMGGEGTLEMYTELTRTMVSSGGIVYVNVGVKNFTKKKITGIKLSLWRHVTASSRRSSIASQLSAIGARDQDNVKVYSEVVYKGEDYTFDNDDPRIVVLPIHIPTDVYSLRNTSYFHLQFFIQVSLIVPMSKALIVDLPIYITHASSWSDPPPRIPRDISFPMHEDDPVKKNKTGLFSKKKSNSLPVQTAGAGNNIKKPPATFAFTSSSDISHSAPAGKATTLGTSEAASKERTYCRAATRRPPLKDPDSFASVLDISQAGNLFVVNPDTCTVTTSSNDGVALRRPPAGPVSLSPGDVVQPAPSALLDSTSQLDRSTPVLTGDQTLPKASSDDAKVDQAAIVEPLNQYYEQEQDFDMSRSVVASPQSDVTKNAKSSRMGLRKTFARLSIFIPNQGSGGGSNSLVNTPSVSSCVSPAPQNFVKSVTTTQSPEEMTLSDEPRSPAGSRSLSRKSSGSSLASLDHDNFSGGA</sequence>
<feature type="region of interest" description="Disordered" evidence="1">
    <location>
        <begin position="501"/>
        <end position="562"/>
    </location>
</feature>